<feature type="domain" description="MAM" evidence="7">
    <location>
        <begin position="1346"/>
        <end position="1515"/>
    </location>
</feature>
<feature type="domain" description="MAM" evidence="7">
    <location>
        <begin position="2210"/>
        <end position="2378"/>
    </location>
</feature>
<dbReference type="EMBL" id="JAHLQT010024847">
    <property type="protein sequence ID" value="KAG7165100.1"/>
    <property type="molecule type" value="Genomic_DNA"/>
</dbReference>
<feature type="domain" description="MAM" evidence="7">
    <location>
        <begin position="5747"/>
        <end position="5844"/>
    </location>
</feature>
<dbReference type="InterPro" id="IPR023415">
    <property type="entry name" value="LDLR_class-A_CS"/>
</dbReference>
<dbReference type="GO" id="GO:0016020">
    <property type="term" value="C:membrane"/>
    <property type="evidence" value="ECO:0007669"/>
    <property type="project" value="InterPro"/>
</dbReference>
<evidence type="ECO:0000256" key="2">
    <source>
        <dbReference type="PROSITE-ProRule" id="PRU00076"/>
    </source>
</evidence>
<dbReference type="InterPro" id="IPR002172">
    <property type="entry name" value="LDrepeatLR_classA_rpt"/>
</dbReference>
<evidence type="ECO:0000256" key="5">
    <source>
        <dbReference type="SAM" id="Phobius"/>
    </source>
</evidence>
<feature type="disulfide bond" evidence="3">
    <location>
        <begin position="6496"/>
        <end position="6511"/>
    </location>
</feature>
<feature type="domain" description="MAM" evidence="7">
    <location>
        <begin position="3938"/>
        <end position="4101"/>
    </location>
</feature>
<dbReference type="InterPro" id="IPR051560">
    <property type="entry name" value="MAM_domain-containing"/>
</dbReference>
<evidence type="ECO:0000313" key="8">
    <source>
        <dbReference type="EMBL" id="KAG7165100.1"/>
    </source>
</evidence>
<dbReference type="SUPFAM" id="SSF49899">
    <property type="entry name" value="Concanavalin A-like lectins/glucanases"/>
    <property type="match status" value="34"/>
</dbReference>
<dbReference type="SMART" id="SM00137">
    <property type="entry name" value="MAM"/>
    <property type="match status" value="29"/>
</dbReference>
<feature type="domain" description="MAM" evidence="7">
    <location>
        <begin position="218"/>
        <end position="377"/>
    </location>
</feature>
<feature type="domain" description="MAM" evidence="7">
    <location>
        <begin position="1212"/>
        <end position="1299"/>
    </location>
</feature>
<proteinExistence type="predicted"/>
<dbReference type="PROSITE" id="PS50060">
    <property type="entry name" value="MAM_2"/>
    <property type="match status" value="37"/>
</dbReference>
<feature type="domain" description="MAM" evidence="7">
    <location>
        <begin position="2395"/>
        <end position="2561"/>
    </location>
</feature>
<feature type="disulfide bond" evidence="3">
    <location>
        <begin position="1361"/>
        <end position="1376"/>
    </location>
</feature>
<feature type="disulfide bond" evidence="3">
    <location>
        <begin position="6414"/>
        <end position="6426"/>
    </location>
</feature>
<feature type="domain" description="MAM" evidence="7">
    <location>
        <begin position="1764"/>
        <end position="1932"/>
    </location>
</feature>
<feature type="domain" description="MAM" evidence="7">
    <location>
        <begin position="5317"/>
        <end position="5483"/>
    </location>
</feature>
<feature type="domain" description="MAM" evidence="7">
    <location>
        <begin position="877"/>
        <end position="1043"/>
    </location>
</feature>
<feature type="disulfide bond" evidence="3">
    <location>
        <begin position="6225"/>
        <end position="6240"/>
    </location>
</feature>
<dbReference type="Gene3D" id="2.60.120.200">
    <property type="match status" value="36"/>
</dbReference>
<feature type="region of interest" description="Disordered" evidence="4">
    <location>
        <begin position="6598"/>
        <end position="6621"/>
    </location>
</feature>
<dbReference type="InterPro" id="IPR000998">
    <property type="entry name" value="MAM_dom"/>
</dbReference>
<feature type="disulfide bond" evidence="3">
    <location>
        <begin position="6421"/>
        <end position="6439"/>
    </location>
</feature>
<dbReference type="PROSITE" id="PS50026">
    <property type="entry name" value="EGF_3"/>
    <property type="match status" value="1"/>
</dbReference>
<keyword evidence="2" id="KW-0245">EGF-like domain</keyword>
<dbReference type="Gene3D" id="4.10.1220.10">
    <property type="entry name" value="EGF-type module"/>
    <property type="match status" value="1"/>
</dbReference>
<feature type="disulfide bond" evidence="3">
    <location>
        <begin position="6071"/>
        <end position="6089"/>
    </location>
</feature>
<feature type="disulfide bond" evidence="3">
    <location>
        <begin position="6213"/>
        <end position="6231"/>
    </location>
</feature>
<dbReference type="InterPro" id="IPR013320">
    <property type="entry name" value="ConA-like_dom_sf"/>
</dbReference>
<feature type="disulfide bond" evidence="3">
    <location>
        <begin position="1535"/>
        <end position="1550"/>
    </location>
</feature>
<feature type="domain" description="MAM" evidence="7">
    <location>
        <begin position="3599"/>
        <end position="3758"/>
    </location>
</feature>
<dbReference type="Pfam" id="PF00057">
    <property type="entry name" value="Ldl_recept_a"/>
    <property type="match status" value="7"/>
</dbReference>
<feature type="disulfide bond" evidence="3">
    <location>
        <begin position="1748"/>
        <end position="1763"/>
    </location>
</feature>
<feature type="disulfide bond" evidence="3">
    <location>
        <begin position="4892"/>
        <end position="4907"/>
    </location>
</feature>
<feature type="domain" description="MAM" evidence="7">
    <location>
        <begin position="4463"/>
        <end position="4636"/>
    </location>
</feature>
<dbReference type="PROSITE" id="PS01209">
    <property type="entry name" value="LDLRA_1"/>
    <property type="match status" value="7"/>
</dbReference>
<feature type="domain" description="MAM" evidence="7">
    <location>
        <begin position="4261"/>
        <end position="4423"/>
    </location>
</feature>
<keyword evidence="1 2" id="KW-1015">Disulfide bond</keyword>
<feature type="domain" description="MAM" evidence="7">
    <location>
        <begin position="5880"/>
        <end position="6045"/>
    </location>
</feature>
<dbReference type="PRINTS" id="PR00261">
    <property type="entry name" value="LDLRECEPTOR"/>
</dbReference>
<accession>A0A8J5K1L9</accession>
<feature type="domain" description="MAM" evidence="7">
    <location>
        <begin position="3442"/>
        <end position="3603"/>
    </location>
</feature>
<keyword evidence="9" id="KW-1185">Reference proteome</keyword>
<dbReference type="Gene3D" id="2.10.25.10">
    <property type="entry name" value="Laminin"/>
    <property type="match status" value="1"/>
</dbReference>
<feature type="disulfide bond" evidence="3">
    <location>
        <begin position="5708"/>
        <end position="5720"/>
    </location>
</feature>
<feature type="disulfide bond" evidence="3">
    <location>
        <begin position="5715"/>
        <end position="5733"/>
    </location>
</feature>
<feature type="non-terminal residue" evidence="8">
    <location>
        <position position="6720"/>
    </location>
</feature>
<name>A0A8J5K1L9_HOMAM</name>
<feature type="domain" description="MAM" evidence="7">
    <location>
        <begin position="5102"/>
        <end position="5267"/>
    </location>
</feature>
<feature type="domain" description="MAM" evidence="7">
    <location>
        <begin position="535"/>
        <end position="714"/>
    </location>
</feature>
<feature type="disulfide bond" evidence="3">
    <location>
        <begin position="5288"/>
        <end position="5306"/>
    </location>
</feature>
<feature type="domain" description="MAM" evidence="7">
    <location>
        <begin position="1555"/>
        <end position="1706"/>
    </location>
</feature>
<dbReference type="Pfam" id="PF00629">
    <property type="entry name" value="MAM"/>
    <property type="match status" value="33"/>
</dbReference>
<feature type="domain" description="MAM" evidence="7">
    <location>
        <begin position="2608"/>
        <end position="2682"/>
    </location>
</feature>
<protein>
    <submittedName>
        <fullName evidence="8">MAM and LDL-receptor class A domain-containing protein 2-like 1</fullName>
    </submittedName>
</protein>
<feature type="disulfide bond" evidence="3">
    <location>
        <begin position="3016"/>
        <end position="3031"/>
    </location>
</feature>
<dbReference type="Gene3D" id="4.10.400.10">
    <property type="entry name" value="Low-density Lipoprotein Receptor"/>
    <property type="match status" value="14"/>
</dbReference>
<evidence type="ECO:0000256" key="4">
    <source>
        <dbReference type="SAM" id="MobiDB-lite"/>
    </source>
</evidence>
<keyword evidence="5" id="KW-0472">Membrane</keyword>
<feature type="compositionally biased region" description="Low complexity" evidence="4">
    <location>
        <begin position="27"/>
        <end position="38"/>
    </location>
</feature>
<dbReference type="CDD" id="cd00112">
    <property type="entry name" value="LDLa"/>
    <property type="match status" value="17"/>
</dbReference>
<dbReference type="SMART" id="SM00192">
    <property type="entry name" value="LDLa"/>
    <property type="match status" value="19"/>
</dbReference>
<feature type="disulfide bond" evidence="3">
    <location>
        <begin position="6433"/>
        <end position="6448"/>
    </location>
</feature>
<dbReference type="SUPFAM" id="SSF57424">
    <property type="entry name" value="LDL receptor-like module"/>
    <property type="match status" value="15"/>
</dbReference>
<feature type="domain" description="MAM" evidence="7">
    <location>
        <begin position="3036"/>
        <end position="3213"/>
    </location>
</feature>
<dbReference type="Proteomes" id="UP000747542">
    <property type="component" value="Unassembled WGS sequence"/>
</dbReference>
<evidence type="ECO:0000259" key="7">
    <source>
        <dbReference type="PROSITE" id="PS50060"/>
    </source>
</evidence>
<feature type="domain" description="MAM" evidence="7">
    <location>
        <begin position="4908"/>
        <end position="5055"/>
    </location>
</feature>
<dbReference type="CDD" id="cd06263">
    <property type="entry name" value="MAM"/>
    <property type="match status" value="21"/>
</dbReference>
<feature type="disulfide bond" evidence="2">
    <location>
        <begin position="6583"/>
        <end position="6592"/>
    </location>
</feature>
<keyword evidence="5" id="KW-0812">Transmembrane</keyword>
<feature type="domain" description="MAM" evidence="7">
    <location>
        <begin position="2878"/>
        <end position="3014"/>
    </location>
</feature>
<feature type="disulfide bond" evidence="3">
    <location>
        <begin position="5300"/>
        <end position="5315"/>
    </location>
</feature>
<reference evidence="8" key="1">
    <citation type="journal article" date="2021" name="Sci. Adv.">
        <title>The American lobster genome reveals insights on longevity, neural, and immune adaptations.</title>
        <authorList>
            <person name="Polinski J.M."/>
            <person name="Zimin A.V."/>
            <person name="Clark K.F."/>
            <person name="Kohn A.B."/>
            <person name="Sadowski N."/>
            <person name="Timp W."/>
            <person name="Ptitsyn A."/>
            <person name="Khanna P."/>
            <person name="Romanova D.Y."/>
            <person name="Williams P."/>
            <person name="Greenwood S.J."/>
            <person name="Moroz L.L."/>
            <person name="Walt D.R."/>
            <person name="Bodnar A.G."/>
        </authorList>
    </citation>
    <scope>NUCLEOTIDE SEQUENCE</scope>
    <source>
        <strain evidence="8">GMGI-L3</strain>
    </source>
</reference>
<feature type="compositionally biased region" description="Polar residues" evidence="4">
    <location>
        <begin position="6711"/>
        <end position="6720"/>
    </location>
</feature>
<evidence type="ECO:0000256" key="3">
    <source>
        <dbReference type="PROSITE-ProRule" id="PRU00124"/>
    </source>
</evidence>
<feature type="domain" description="MAM" evidence="7">
    <location>
        <begin position="379"/>
        <end position="539"/>
    </location>
</feature>
<dbReference type="InterPro" id="IPR036055">
    <property type="entry name" value="LDL_receptor-like_sf"/>
</dbReference>
<feature type="domain" description="MAM" evidence="7">
    <location>
        <begin position="2684"/>
        <end position="2843"/>
    </location>
</feature>
<feature type="disulfide bond" evidence="3">
    <location>
        <begin position="6083"/>
        <end position="6098"/>
    </location>
</feature>
<feature type="domain" description="MAM" evidence="7">
    <location>
        <begin position="1055"/>
        <end position="1210"/>
    </location>
</feature>
<feature type="domain" description="MAM" evidence="7">
    <location>
        <begin position="5509"/>
        <end position="5700"/>
    </location>
</feature>
<dbReference type="PANTHER" id="PTHR23282">
    <property type="entry name" value="APICAL ENDOSOMAL GLYCOPROTEIN PRECURSOR"/>
    <property type="match status" value="1"/>
</dbReference>
<comment type="caution">
    <text evidence="2">Lacks conserved residue(s) required for the propagation of feature annotation.</text>
</comment>
<feature type="disulfide bond" evidence="3">
    <location>
        <begin position="2850"/>
        <end position="2868"/>
    </location>
</feature>
<comment type="caution">
    <text evidence="8">The sequence shown here is derived from an EMBL/GenBank/DDBJ whole genome shotgun (WGS) entry which is preliminary data.</text>
</comment>
<feature type="domain" description="MAM" evidence="7">
    <location>
        <begin position="6100"/>
        <end position="6200"/>
    </location>
</feature>
<gene>
    <name evidence="8" type="primary">Mlrp2-L1</name>
    <name evidence="8" type="ORF">Hamer_G004879</name>
</gene>
<feature type="disulfide bond" evidence="3">
    <location>
        <begin position="6064"/>
        <end position="6076"/>
    </location>
</feature>
<feature type="domain" description="MAM" evidence="7">
    <location>
        <begin position="3760"/>
        <end position="3919"/>
    </location>
</feature>
<feature type="domain" description="MAM" evidence="7">
    <location>
        <begin position="2565"/>
        <end position="2606"/>
    </location>
</feature>
<feature type="compositionally biased region" description="Polar residues" evidence="4">
    <location>
        <begin position="6691"/>
        <end position="6702"/>
    </location>
</feature>
<feature type="disulfide bond" evidence="3">
    <location>
        <begin position="1523"/>
        <end position="1541"/>
    </location>
</feature>
<feature type="domain" description="MAM" evidence="7">
    <location>
        <begin position="4687"/>
        <end position="4854"/>
    </location>
</feature>
<evidence type="ECO:0000313" key="9">
    <source>
        <dbReference type="Proteomes" id="UP000747542"/>
    </source>
</evidence>
<feature type="domain" description="MAM" evidence="7">
    <location>
        <begin position="6245"/>
        <end position="6403"/>
    </location>
</feature>
<keyword evidence="5" id="KW-1133">Transmembrane helix</keyword>
<feature type="disulfide bond" evidence="3">
    <location>
        <begin position="5068"/>
        <end position="5086"/>
    </location>
</feature>
<feature type="domain" description="MAM" evidence="7">
    <location>
        <begin position="717"/>
        <end position="874"/>
    </location>
</feature>
<feature type="region of interest" description="Disordered" evidence="4">
    <location>
        <begin position="19"/>
        <end position="44"/>
    </location>
</feature>
<feature type="disulfide bond" evidence="3">
    <location>
        <begin position="5281"/>
        <end position="5293"/>
    </location>
</feature>
<dbReference type="PROSITE" id="PS00022">
    <property type="entry name" value="EGF_1"/>
    <property type="match status" value="1"/>
</dbReference>
<feature type="domain" description="MAM" evidence="7">
    <location>
        <begin position="1941"/>
        <end position="2076"/>
    </location>
</feature>
<feature type="disulfide bond" evidence="3">
    <location>
        <begin position="4880"/>
        <end position="4898"/>
    </location>
</feature>
<feature type="domain" description="MAM" evidence="7">
    <location>
        <begin position="45"/>
        <end position="208"/>
    </location>
</feature>
<sequence length="6720" mass="754179">IDDLLTFTGHCNIWPVEAQPRNGTDFTSTTIQGGSTTTPEPLGENDCDFEDIMMPTCLWEMSEDNGTVPWTWWHGPPDTVSPGPATDHTIGTDAGHYLYVEAQWSYPPASALLYRGPVQDAQCFSFWYYMFGENTPDLIATTRAENSEINEPIFFRTGSQGDFWHPATMDLGIDAAMYSAIIKAVWEESRQGIVAVDDLRLHSGHCQHHPTDPQALHDFEENGSMFDIVSGSKIQWNTMSVEDHPDHTLGTLKGHFARADLQKYIARDWGQIISPVYQTQGNIFGCLNFYYYLSGLSGTAELSVYMQKLGNGFSADVSKELLWKQNESQGKNWVKAQLYIFEKDNFQLIFEAQVLKNNTDAVMGIDDVYTDTHECQTSVGCDFEHELCTWTNSLDDSADWLLQSPADALPGPVTDHSTNSIKGHYVIVSGYLMPDEGGSANLKSQYYSNSYSITGSCASFWYNAAFTNGSLTVSASREDSWQTLWSLRHGTDPLWHYAKVTTDQDDSFRIVITGVLDHDQNSYIALDELIFDQLFKCSYDYIVPKFADPTTLATEDIACGFETDTCKWKASEQFQVGIEDGIHSDRGGGNYLYVSINQSTHIYHVVSLQSRRLAENPHGSHDYCFHFWYYMFGISSPFLSVKQITLMNQWGNLSTTDILWNKETGIIDLWHDVRVEFYTSKGDYQLQIEVIVYPEAKGTVGFDDLEAEVGSCKTSRIDCDFEVDNCEWIGEPSSGLNWTRVLAEEGAEAMGYDHTTNTQTGHYMYPEPGKWIPEGLSGLLIGPQLTANGGDQCLSFWYSIEGQSSLAVLTIDENNTRTELWNQSGGFCYGWVLGRADVNMSKPLKLAFRADYKVQDVNDVVLDDITVVPDHCPSSSLSCDFDDSLCTWTNVLLSKQPWLVGRGFTEDPSVVSGPFEDHTTQDGLYAYVDFTTYGLPGEVSRLKSEEMPPQAVACLSFWYVKYGESSRSGVLTVKWAALQDNGDQPVALLTLDNNVNVRQWTRSVLNVTSPKERYFILFDAQRVTPDQFIAIDDVNLLPEDCAAIPTTTASPSQLVICDFEADDLCGFAQRQDDNFDWTHGTGKDNELLPNDHTTGNISGHYMYVDPTHRGIGASASLAAPAVYDLPEACVALTYFTTGKAGTLKVYLHTQEDQQAILLGNFSAPFNTWIGVRMPVLVTGVWQIELKVTVEPNSGFIGIDDYIMSPGACPDPVSCDFEDGTCLWQNVEKSKWSYGRVTDDPNQAAGYGFAPPFDHTTETPYGHYLYFYDAPDAALTAIMLSETFTSKNDSCISYWLHMFGEKVDVRKSPQQWLSFSVEGVDGSVNVVALDDLEFSIGACSDNSSVPDFRCGNGALIPQHEVCDYLVQCPDKEDEKWCADCAFSEDTCTVSQVDPHAYHMEVKRKKGPVVNQPRILTHLLQPAHHTCALHMDYKLFAPTAPGPKLNVYMEHGGSDLTTLFQAQMHLEEWQTLQLPLGRIPSSYHLVVEASSSNDPSEIIAVDELMLSNCFPPSRCDDLPDGYIWCENMVCYPSEVTCDFTDDCGDYSDEASCKEYPLRCSFEDHCLCGWVASEFFKLTQTRASGKAPFRDHTLNSGDGHIMLVDSRSPRTATITSPSILPSSQCQIRFYHTVFGAGTTLLNVRVRSSESEAILSEMVIVSHEEESFFWQRFSEAYTFNQSFYIELEGDIREWGSVGIDDISLTPECKLNFVTPSPLPPISTTKSPCEDGFFPCKYDEGHTLKCISLLQVCDFNVDCPLNDDESLCGSTTFEDNSGGWQDTSDTAYAWSRIKAGDAHYSNCTAPDFDHTNPNTGEGYYMWAPAKLADVPEATATMETPILGPPGLACTMYLWYYCKDDEPMLSVMAWTADENHEMIYGTDLSCSHNQKWREGQFFIGEQNTKITAELKSTKFSSSFTNTQYDIAVDDITFRQCSVHEPPSYGDIYCTFSQPCDLYQSHNDDMDWVPRTEHINTFLVARGGGDNRTAILQTLWRNTHNGFCLSFRYLIKGKASLEITKMDTQNETVWTRGGGMNYLDWYTQYLYLYSYPEYQISIIAHTGDLDEEIQIDDVDITEDVCPASLTCSFDEVTEVCEWDNYIKDNDTLPWNIGHGSDGLPSAPPVDHSWGTKYGHYRYIDLQVNQENQVAYLRSQEISTTTPDGDCFQFWFYLYSSETGEDVGELGVVLEGLRLHGALGYMAWDDLTVRRGACSPPGTCDFEEGLCGWRDIPDSRNNNWAWLKAEEASDGVLVDHTTGTGDGHYVSFDQSRCNVGSSCYADLVSSTIIPEDSQYCFTFYMNNLQSNPDKNSVTLEVLNPEDNTTRLIATYSNMDDNIWTPFQQPLDNLIHTFQLRLRSSMVTDLLKVGAYNALDDLDLYSGECKSHGTTLEPTATPPPDTQLTCTFEGGTLCGWLQDSTDGRDWTLSTGEIVHSKLGPEVDHTTHLSGGHFILVKSAGLISSANLLSETLRSSEDGHCLSFSYYMHGSAPPFLKMYILKAGEKPQVSDPPDWDHLREVGETWQQVHLFIPKQDYSQHVALVANTQNNNGDDGHSAVDDILLTDGSCDSLRGNKCDFETSDLCEWLPSQDNGVEWIWNSGQNLDHNNGPDFDHTFGSLSVYVKDPAVDITDVDPVWNIAGPQGDVWNLARNSLSFISNYQTAFAAVVGSDGDNSIIAIDDFIMLDTDCPAAATCSFEDGYCDWSNVRGTDEMDWEMNQGPTPTENTGPKYDHTLETVKGHYLYVEADDGMIHSSAILESPLVPAGTYCFEFYYSMYGRDIGGLAVQVQNNHSAQTLFQKFGDQGPDWKKGKTTVIEDKDFKFQVITLHGKEGDEGDIAIDDTWTSKGPCHDNPDEFVCPDDEIIPYSQVCDFIPECRDEDDEMLCGVCNFEFGLCGWIFLMDNDYIWARGRNLSDDENSWNVPDHTVGTGAGYYLYITKHSSEHSGPAVMVTETHHNAFLDCTMNFWVRERSDSNEGLHTRVAVNVLRDGQVSPVFYLIDKSNNDWQQANAVLKGLCVPYDFLCDNTNDCGDLTDEHNCEDFLPICTLEEDETCDWAQEPDDDDIDWVYGQGHTVAGRTTFLTGPPVDHTLRLSGGHYIYATSPTTYAQDERQGKVTYRAWFVSPVIRADDDSYFPCELRFHYYMYGQNIEELNVYTRTERHGDMTLSFTRKGEQGQFWDRSVVPTPSNKPFQYVIEGVTNNLGLSDIAIDDLSFTESCMETNDTLPGGNTPEPPYNPCANDEFYCNIGEDCIANYMVCDWKNDCSNGADEDNCGTCNFEYDMCSWSDASKGIFHWRRITGADFSQYSHPFKDHTSQQSDGHFIYVEGSDGTVGKTAVLVSPALSHTTGYYCEIHFWLFLENGMNAHVGLYYHNNYQNKDHLLYNLTTSEIQEKVWYEVLVSAKLVPSTDYFKLTTTPVFDQTIDWADSHSSVSIDDISFFNCNERFLDLACDFDDAGTCNWRQAQTDQQDWRKSDPSIPLPDHTSGTGHYIYINFLQNFAVKGDKARLISTVQSKPVGVRNVFTLWYYLYGGDVGIFRIIERKQNTKENDTLFEIGDSQDDRWMLFEQELDADDDYSIVLEAEWGEIGSGMLAVDDVKITSKIQNPFCDFEEDFCQWQLDDSDTAVWARGRGKQNKTGLPPVDHTDNTNMGHYAYLKEKPIPGKTGTLTSPAYHSVGVQCLRFWYHILGDNVGELSVQVADQAGSGVFTPFWSHENNTFEMWSLGMVTLPNLQKYVVRFEGTTGRNNLSVIALDDVEFLPDACPKVHECDFEYDVCDWFNTDDEDTFDWERSSGSEGGGISVDHTLNFDTGHYMVAKLQDKKKGDSAKLFGGTVPKNLRCMTFWYSMQHIKNAKLRVILLEGDGITLMELHNSTLDYLWEEITLNLNIVTDSFEVQFELLVAEDITFSEYYAVAIDDTAFTADCKIPTFPPPVTTPLPTHLPSIYDCDFEQDDNQMCGWTLGENDGLLWQRWQGQSSSSETGPKTDHTLMTDDGHYIYVGTTFKVERNATLISPPIDMGVNGACLSFWYHMHGFDIGMLQVLLQVVGTNSTTSVWQRSHEQGDDWIQAKVHLNGLQSSHMILEAIPKPYGKGDIALDDITLDFGFCNTGKLCDFESGNICQFEQSLIDDLDWELVMVSSSRVVGEVDPEEDHSQQSSLGHYLKLSGEGSAVIVTNEIHPQYCCVEFWVYLDGFFGYSSSDLYVYTLINGVKASKINITDVLGHNWNHYLLPVTSSFYYSLAFESHVRGSGYTVGLDDVQPLISCEAMEECNFESDLCMWKNSVKENQFDWSITTGNDLDSIYAPTVDITLGSPYGKFAYVDTYRDDPATGKPHAILESNVMEPMERCISFWFHIKGAGTQSLILSTKDILSGVVSDIWEYSLLLFADWEYKQFSIMKSERYTIQFEAVTSNDQGMIALDQVKVVADLCSNHSVPDCVIKCDEGATCIHEDQMCNFVQDCMNGEDENFCGYNCTFDEDSHHNTPCSWDTDRENGDILTWLPLSGQLNDSYGPPVDHTFLTPLGHYMAVIPVNGKVREEKPAVLLSPPLKNSGGYCLMTFWYVMYGRPDNTSSSFIGSLIAVYQMGDLSTELLSINGNKGDEWLHGVAYIGRVTPEFYIRFEGDRNLDIDGYMAVDDITFENCFLPTPQKTPGDCKEYQCTNLACVSMFDRCDFVDDCGDYSDEVNRVAGCNKFVGRCSFEDNTFCDWEQDDSNNWYLGSPSVQDIIPKRDHTLNSASGSFIYIDNTFDYKNTTVATILSPVIKWDDKMISPCILHFFYCIYGPAAQKLTVSSRDASNGPLNIHLVITDAVGPYWEQAEISMAPQDIIHKPLQFIITGERDSLGKQRSVIAIDDISFTESCVLSDDILPTASPSIPTTTSGACPNQFQCNDGECIPLDHVCNFMNNCIDGTDEAMCAECSFENGTCGWRDISYGSYFWTLDEPNANNRSGQVMIVEGKSGSNSKEANLISVALGPSATNCIMSFFYYKHLGEDDKTSLQLDLKSHIGNEFTVWYVLTDMNDTWHQQFVGIGEHEMGWSLRFQANHYDTNGLVMIDDVHFENCSKPNSTICKPYEYRCDNGVCVTKDKFCDFNDDCGDGTDEIPALCKNYPERCNFEDSFCNWKQEVSELEWIRKTGDMMSEDVGPDFDHTYGNETGYYLYLESGEGDQGKIGRVSSTAFYPSTTESCFFRFWYMIRADKSASLTAFVEETSWNSFGYSPSVQIFQTNGTAEYLWTRTNAPVIYTRYFKILLEAKVGEKFDGDIAIDDVSFSLDCKPTNSLPTVSPTPGPCSNGQYFCSSGECIPDSKVCDLRYDCRDNSDELSCPSICNFEVDVCGWQEAVPDKLDWIRAKADDSNFGTNTDGPLVDQTGNRDGHFLFLFKTTDKLIDEKGLAFTHFYQNTAPYCHYHYWFFNKGILGSDIILRLNSTPYEFTNLTFFTSESGIDESHWIDGEVGIGRQKYPFQLSFYKEPSDDYFGKFAIDETLFDQGCHYPDPVDGNCAINEYHCRVTKVCILAENMCDLSDDCGTGEDESTIACLGYHFLTLEDDTWIKWFSQGQNGVDDDFDWTLWSGSTPTVGTGPNFDHTTSSYEGHYLYLETAHPQHHNQKAWLVSYPIIAGPDCTFTFYSHMYGRDTGSLSILLRNESHSNLTKIWTMNSEIGNFWVKQVLTPDLLPHKVPFQLIFEGTVGDEQLGDIAIDDFVFSSDCRLDSQPTHNCTAEEYQCSDGTCLPLKNRCNFAVECPNGDNSDEEGCVSPMCTFEDGDLCNWEIKANQNKSVESTENEEMFTWKILRGMDSIDNEEQLPFKPKQDHTHGDDSSYYAFSSSSRGEYETATDLITTRAIGKTCLELNKYKCRASTCIDEDKVCDYSNDCLDTSDEIQSICDTYKFRCSFEDGLCNDWKEEIENTANWVLLQASSNVVGNLPATDHTTYTTEGHYLKFDGNTMENRTVGQIRSPVLRGSSKDCFFRMWYQYLGDQPGNITIYKRYTYYRDGLVVLSKCDTSVKNLWLRVNLPVRNGLDYSDFAVVVEGSATPENSGNMVLDDFSMSDTCELSDNQRLPGSDDLTTPTPICPDGYEACSNGKCYQPIEACNFKDDCGDGTDERDCRGQVAVLESRTFSSVNRDCTLSLWYYLASNVSEESTLTLLRKTEEDTSEILWKETASYLAGWEPNFVTISGKRDFTLHFKANHGPGATYLALDDIHFSQCAPDTDECEVNTDFNCGDGSCVPLKDVCDAKYDCLNKMDEYQCPPVKGNCNFDSETWHLECDYIQRTDDDLDWKRASSSGDPALGPQHDHTLGSNGYYLYVSNTNGELGQLAGMKVDFLYPPSEDICYLRFWYYMHSDETASNVTRSDGRITAASISGNHNSQWMEEIILINMGKYYSVIFEAETGNPIYTYIAIDDVSFTPECETGVGPPPFNNTCDPNERACKDGECIPATFFCDCYLDCLDGSDEDNCGTTCTTLMTRPTTTPGSTTTTTNPNACQDTQFPCNDNMTTCIPSLLLCDGISDCPNKADEEKCPDKTPCDDGFFYCADPFMIELPCMSNSNLCNGMAKCLTYKADESLCGYCPENYCQNNGTCSAVNGGPPVCKCTNKYTGNRCELQAPLTTTPSPTTSISPSTPSTTTPSPELGAGPIVGIVLGVLAFIILAGVITYYYIKKKRYSPTRDGSNWDDPRHQPYFGLDMPQPTEDQYPLDELNKSNTGEGTSNPTFLKDFEEPSVSNKPTSDL</sequence>
<feature type="disulfide bond" evidence="3">
    <location>
        <begin position="3251"/>
        <end position="3266"/>
    </location>
</feature>
<feature type="domain" description="MAM" evidence="7">
    <location>
        <begin position="2078"/>
        <end position="2170"/>
    </location>
</feature>
<dbReference type="PROSITE" id="PS50068">
    <property type="entry name" value="LDLRA_2"/>
    <property type="match status" value="18"/>
</dbReference>
<feature type="domain" description="MAM" evidence="7">
    <location>
        <begin position="4103"/>
        <end position="4259"/>
    </location>
</feature>
<dbReference type="InterPro" id="IPR000742">
    <property type="entry name" value="EGF"/>
</dbReference>
<feature type="disulfide bond" evidence="3">
    <location>
        <begin position="5061"/>
        <end position="5073"/>
    </location>
</feature>
<feature type="domain" description="MAM" evidence="7">
    <location>
        <begin position="3267"/>
        <end position="3437"/>
    </location>
</feature>
<feature type="domain" description="EGF-like" evidence="6">
    <location>
        <begin position="6558"/>
        <end position="6593"/>
    </location>
</feature>
<feature type="disulfide bond" evidence="3">
    <location>
        <begin position="5846"/>
        <end position="5864"/>
    </location>
</feature>
<feature type="compositionally biased region" description="Low complexity" evidence="4">
    <location>
        <begin position="6599"/>
        <end position="6620"/>
    </location>
</feature>
<feature type="disulfide bond" evidence="3">
    <location>
        <begin position="4651"/>
        <end position="4669"/>
    </location>
</feature>
<feature type="disulfide bond" evidence="3">
    <location>
        <begin position="1349"/>
        <end position="1367"/>
    </location>
</feature>
<dbReference type="PANTHER" id="PTHR23282:SF101">
    <property type="entry name" value="MAM DOMAIN-CONTAINING PROTEIN"/>
    <property type="match status" value="1"/>
</dbReference>
<evidence type="ECO:0000259" key="6">
    <source>
        <dbReference type="PROSITE" id="PS50026"/>
    </source>
</evidence>
<evidence type="ECO:0000256" key="1">
    <source>
        <dbReference type="ARBA" id="ARBA00023157"/>
    </source>
</evidence>
<feature type="disulfide bond" evidence="3">
    <location>
        <begin position="4446"/>
        <end position="4461"/>
    </location>
</feature>
<dbReference type="SUPFAM" id="SSF57196">
    <property type="entry name" value="EGF/Laminin"/>
    <property type="match status" value="1"/>
</dbReference>
<feature type="disulfide bond" evidence="3">
    <location>
        <begin position="2862"/>
        <end position="2877"/>
    </location>
</feature>
<feature type="transmembrane region" description="Helical" evidence="5">
    <location>
        <begin position="6627"/>
        <end position="6649"/>
    </location>
</feature>
<feature type="region of interest" description="Disordered" evidence="4">
    <location>
        <begin position="6656"/>
        <end position="6720"/>
    </location>
</feature>
<organism evidence="8 9">
    <name type="scientific">Homarus americanus</name>
    <name type="common">American lobster</name>
    <dbReference type="NCBI Taxonomy" id="6706"/>
    <lineage>
        <taxon>Eukaryota</taxon>
        <taxon>Metazoa</taxon>
        <taxon>Ecdysozoa</taxon>
        <taxon>Arthropoda</taxon>
        <taxon>Crustacea</taxon>
        <taxon>Multicrustacea</taxon>
        <taxon>Malacostraca</taxon>
        <taxon>Eumalacostraca</taxon>
        <taxon>Eucarida</taxon>
        <taxon>Decapoda</taxon>
        <taxon>Pleocyemata</taxon>
        <taxon>Astacidea</taxon>
        <taxon>Nephropoidea</taxon>
        <taxon>Nephropidae</taxon>
        <taxon>Homarus</taxon>
    </lineage>
</organism>